<evidence type="ECO:0000313" key="2">
    <source>
        <dbReference type="EMBL" id="GLI02373.1"/>
    </source>
</evidence>
<dbReference type="Pfam" id="PF12680">
    <property type="entry name" value="SnoaL_2"/>
    <property type="match status" value="1"/>
</dbReference>
<dbReference type="SUPFAM" id="SSF54427">
    <property type="entry name" value="NTF2-like"/>
    <property type="match status" value="1"/>
</dbReference>
<dbReference type="Gene3D" id="3.10.450.50">
    <property type="match status" value="1"/>
</dbReference>
<protein>
    <submittedName>
        <fullName evidence="2">Polyketide cyclase</fullName>
    </submittedName>
</protein>
<comment type="caution">
    <text evidence="2">The sequence shown here is derived from an EMBL/GenBank/DDBJ whole genome shotgun (WGS) entry which is preliminary data.</text>
</comment>
<keyword evidence="3" id="KW-1185">Reference proteome</keyword>
<evidence type="ECO:0000313" key="3">
    <source>
        <dbReference type="Proteomes" id="UP001144280"/>
    </source>
</evidence>
<feature type="domain" description="SnoaL-like" evidence="1">
    <location>
        <begin position="8"/>
        <end position="102"/>
    </location>
</feature>
<dbReference type="EMBL" id="BSDI01000060">
    <property type="protein sequence ID" value="GLI02373.1"/>
    <property type="molecule type" value="Genomic_DNA"/>
</dbReference>
<dbReference type="RefSeq" id="WP_281903867.1">
    <property type="nucleotide sequence ID" value="NZ_BSDI01000060.1"/>
</dbReference>
<dbReference type="InterPro" id="IPR032710">
    <property type="entry name" value="NTF2-like_dom_sf"/>
</dbReference>
<organism evidence="2 3">
    <name type="scientific">Phytohabitans aurantiacus</name>
    <dbReference type="NCBI Taxonomy" id="3016789"/>
    <lineage>
        <taxon>Bacteria</taxon>
        <taxon>Bacillati</taxon>
        <taxon>Actinomycetota</taxon>
        <taxon>Actinomycetes</taxon>
        <taxon>Micromonosporales</taxon>
        <taxon>Micromonosporaceae</taxon>
    </lineage>
</organism>
<dbReference type="Proteomes" id="UP001144280">
    <property type="component" value="Unassembled WGS sequence"/>
</dbReference>
<gene>
    <name evidence="2" type="ORF">Pa4123_76510</name>
</gene>
<proteinExistence type="predicted"/>
<name>A0ABQ5R849_9ACTN</name>
<evidence type="ECO:0000259" key="1">
    <source>
        <dbReference type="Pfam" id="PF12680"/>
    </source>
</evidence>
<accession>A0ABQ5R849</accession>
<dbReference type="InterPro" id="IPR037401">
    <property type="entry name" value="SnoaL-like"/>
</dbReference>
<sequence length="124" mass="14226">MTTVDEVVREYWARAEARDWAGFGELLADDVVYDLPQSSERIRGKADYLRFNEEYPGDWHATLVRAVGQGTHAATWVSVTTDGEEQSALTFFQFDEQGLIAQITDFWPEPYEPPPGREHLAERF</sequence>
<reference evidence="2" key="1">
    <citation type="submission" date="2022-12" db="EMBL/GenBank/DDBJ databases">
        <title>New Phytohabitans aurantiacus sp. RD004123 nov., an actinomycete isolated from soil.</title>
        <authorList>
            <person name="Triningsih D.W."/>
            <person name="Harunari E."/>
            <person name="Igarashi Y."/>
        </authorList>
    </citation>
    <scope>NUCLEOTIDE SEQUENCE</scope>
    <source>
        <strain evidence="2">RD004123</strain>
    </source>
</reference>